<dbReference type="EC" id="2.7.13.3" evidence="3"/>
<dbReference type="CDD" id="cd00082">
    <property type="entry name" value="HisKA"/>
    <property type="match status" value="1"/>
</dbReference>
<feature type="transmembrane region" description="Helical" evidence="10">
    <location>
        <begin position="170"/>
        <end position="192"/>
    </location>
</feature>
<keyword evidence="13" id="KW-1185">Reference proteome</keyword>
<protein>
    <recommendedName>
        <fullName evidence="3">histidine kinase</fullName>
        <ecNumber evidence="3">2.7.13.3</ecNumber>
    </recommendedName>
</protein>
<name>A0A7G3G559_9NEIS</name>
<evidence type="ECO:0000256" key="4">
    <source>
        <dbReference type="ARBA" id="ARBA00022475"/>
    </source>
</evidence>
<evidence type="ECO:0000259" key="11">
    <source>
        <dbReference type="PROSITE" id="PS50109"/>
    </source>
</evidence>
<dbReference type="GO" id="GO:0005524">
    <property type="term" value="F:ATP binding"/>
    <property type="evidence" value="ECO:0007669"/>
    <property type="project" value="UniProtKB-KW"/>
</dbReference>
<dbReference type="SUPFAM" id="SSF47384">
    <property type="entry name" value="Homodimeric domain of signal transducing histidine kinase"/>
    <property type="match status" value="1"/>
</dbReference>
<keyword evidence="5" id="KW-0597">Phosphoprotein</keyword>
<keyword evidence="6" id="KW-0808">Transferase</keyword>
<feature type="domain" description="Histidine kinase" evidence="11">
    <location>
        <begin position="248"/>
        <end position="463"/>
    </location>
</feature>
<dbReference type="GO" id="GO:0005886">
    <property type="term" value="C:plasma membrane"/>
    <property type="evidence" value="ECO:0007669"/>
    <property type="project" value="UniProtKB-SubCell"/>
</dbReference>
<evidence type="ECO:0000256" key="1">
    <source>
        <dbReference type="ARBA" id="ARBA00000085"/>
    </source>
</evidence>
<accession>A0A7G3G559</accession>
<keyword evidence="10" id="KW-0472">Membrane</keyword>
<dbReference type="PANTHER" id="PTHR44936">
    <property type="entry name" value="SENSOR PROTEIN CREC"/>
    <property type="match status" value="1"/>
</dbReference>
<dbReference type="SUPFAM" id="SSF55874">
    <property type="entry name" value="ATPase domain of HSP90 chaperone/DNA topoisomerase II/histidine kinase"/>
    <property type="match status" value="1"/>
</dbReference>
<dbReference type="KEGG" id="ifl:C1H71_00860"/>
<dbReference type="Proteomes" id="UP000515917">
    <property type="component" value="Chromosome"/>
</dbReference>
<dbReference type="RefSeq" id="WP_130104874.1">
    <property type="nucleotide sequence ID" value="NZ_CP025781.1"/>
</dbReference>
<evidence type="ECO:0000256" key="8">
    <source>
        <dbReference type="ARBA" id="ARBA00022777"/>
    </source>
</evidence>
<dbReference type="SMART" id="SM00388">
    <property type="entry name" value="HisKA"/>
    <property type="match status" value="1"/>
</dbReference>
<evidence type="ECO:0000256" key="3">
    <source>
        <dbReference type="ARBA" id="ARBA00012438"/>
    </source>
</evidence>
<evidence type="ECO:0000256" key="2">
    <source>
        <dbReference type="ARBA" id="ARBA00004651"/>
    </source>
</evidence>
<evidence type="ECO:0000256" key="7">
    <source>
        <dbReference type="ARBA" id="ARBA00022741"/>
    </source>
</evidence>
<dbReference type="InterPro" id="IPR036097">
    <property type="entry name" value="HisK_dim/P_sf"/>
</dbReference>
<dbReference type="InterPro" id="IPR005467">
    <property type="entry name" value="His_kinase_dom"/>
</dbReference>
<evidence type="ECO:0000313" key="13">
    <source>
        <dbReference type="Proteomes" id="UP000515917"/>
    </source>
</evidence>
<evidence type="ECO:0000256" key="6">
    <source>
        <dbReference type="ARBA" id="ARBA00022679"/>
    </source>
</evidence>
<dbReference type="SMART" id="SM00387">
    <property type="entry name" value="HATPase_c"/>
    <property type="match status" value="1"/>
</dbReference>
<evidence type="ECO:0000256" key="5">
    <source>
        <dbReference type="ARBA" id="ARBA00022553"/>
    </source>
</evidence>
<proteinExistence type="predicted"/>
<dbReference type="Pfam" id="PF02518">
    <property type="entry name" value="HATPase_c"/>
    <property type="match status" value="1"/>
</dbReference>
<gene>
    <name evidence="12" type="ORF">C1H71_00860</name>
</gene>
<dbReference type="InterPro" id="IPR004358">
    <property type="entry name" value="Sig_transdc_His_kin-like_C"/>
</dbReference>
<dbReference type="Pfam" id="PF00512">
    <property type="entry name" value="HisKA"/>
    <property type="match status" value="1"/>
</dbReference>
<reference evidence="12 13" key="1">
    <citation type="submission" date="2018-01" db="EMBL/GenBank/DDBJ databases">
        <title>Genome sequence of Iodobacter sp. strain PCH194 isolated from Indian Trans-Himalaya.</title>
        <authorList>
            <person name="Kumar V."/>
            <person name="Thakur V."/>
            <person name="Kumar S."/>
            <person name="Singh D."/>
        </authorList>
    </citation>
    <scope>NUCLEOTIDE SEQUENCE [LARGE SCALE GENOMIC DNA]</scope>
    <source>
        <strain evidence="12 13">PCH194</strain>
    </source>
</reference>
<dbReference type="EMBL" id="CP025781">
    <property type="protein sequence ID" value="QBC42248.1"/>
    <property type="molecule type" value="Genomic_DNA"/>
</dbReference>
<evidence type="ECO:0000256" key="10">
    <source>
        <dbReference type="SAM" id="Phobius"/>
    </source>
</evidence>
<dbReference type="AlphaFoldDB" id="A0A7G3G559"/>
<evidence type="ECO:0000256" key="9">
    <source>
        <dbReference type="ARBA" id="ARBA00022840"/>
    </source>
</evidence>
<keyword evidence="10" id="KW-0812">Transmembrane</keyword>
<dbReference type="InterPro" id="IPR050980">
    <property type="entry name" value="2C_sensor_his_kinase"/>
</dbReference>
<dbReference type="InterPro" id="IPR036890">
    <property type="entry name" value="HATPase_C_sf"/>
</dbReference>
<dbReference type="InterPro" id="IPR003661">
    <property type="entry name" value="HisK_dim/P_dom"/>
</dbReference>
<dbReference type="CDD" id="cd00075">
    <property type="entry name" value="HATPase"/>
    <property type="match status" value="1"/>
</dbReference>
<keyword evidence="10" id="KW-1133">Transmembrane helix</keyword>
<organism evidence="12 13">
    <name type="scientific">Iodobacter fluviatilis</name>
    <dbReference type="NCBI Taxonomy" id="537"/>
    <lineage>
        <taxon>Bacteria</taxon>
        <taxon>Pseudomonadati</taxon>
        <taxon>Pseudomonadota</taxon>
        <taxon>Betaproteobacteria</taxon>
        <taxon>Neisseriales</taxon>
        <taxon>Chitinibacteraceae</taxon>
        <taxon>Iodobacter</taxon>
    </lineage>
</organism>
<comment type="subcellular location">
    <subcellularLocation>
        <location evidence="2">Cell membrane</location>
        <topology evidence="2">Multi-pass membrane protein</topology>
    </subcellularLocation>
</comment>
<evidence type="ECO:0000313" key="12">
    <source>
        <dbReference type="EMBL" id="QBC42248.1"/>
    </source>
</evidence>
<keyword evidence="7" id="KW-0547">Nucleotide-binding</keyword>
<dbReference type="InterPro" id="IPR003594">
    <property type="entry name" value="HATPase_dom"/>
</dbReference>
<dbReference type="PROSITE" id="PS50109">
    <property type="entry name" value="HIS_KIN"/>
    <property type="match status" value="1"/>
</dbReference>
<sequence length="466" mass="52048">MLRYFSFRTLLMIGFALVALMPSAALVQLRYDLAELTIKAQQQQVLAKDWSNAAQHAQEQALYFERASRQLLILPETAFINAAHSARAQLLMSQDVLRQSKNPTLEQSSENIYQLLNHAGPRLKKPQLNQLFSQLDAKLKEQKHLIEQQLAQQSQQWLEQVGRKQKQADLLAVLSPIAALTLALLMAVLFSWPIGQLKRQITLLAQGQRSQSWHMAGPADLQGLAKSLAELDLRLVQLEAQKAQFFRHVSHELKTPLAVIHEASSLLQEEVLGSLNNQQKEISSMVQSNVHTLRQRVDALLAHDAGCWLSAELEITPLVLETFLAQRLKQWRLLLEKKSLQVKQSGQEPFGYADHAKLGIILDNLLLNAIRFSPPQGELLIRYGRDHSQSWLEIQDQGPGVAEHDAEAIFEPFHCGAAPAGESAGSGIGLTMARSFAQLMQGDVELIPCPSGACFRLHWQLAQGKP</sequence>
<dbReference type="Gene3D" id="3.30.565.10">
    <property type="entry name" value="Histidine kinase-like ATPase, C-terminal domain"/>
    <property type="match status" value="1"/>
</dbReference>
<keyword evidence="8" id="KW-0418">Kinase</keyword>
<keyword evidence="4" id="KW-1003">Cell membrane</keyword>
<keyword evidence="9" id="KW-0067">ATP-binding</keyword>
<dbReference type="PRINTS" id="PR00344">
    <property type="entry name" value="BCTRLSENSOR"/>
</dbReference>
<dbReference type="GO" id="GO:0000155">
    <property type="term" value="F:phosphorelay sensor kinase activity"/>
    <property type="evidence" value="ECO:0007669"/>
    <property type="project" value="InterPro"/>
</dbReference>
<dbReference type="PANTHER" id="PTHR44936:SF10">
    <property type="entry name" value="SENSOR PROTEIN RSTB"/>
    <property type="match status" value="1"/>
</dbReference>
<comment type="catalytic activity">
    <reaction evidence="1">
        <text>ATP + protein L-histidine = ADP + protein N-phospho-L-histidine.</text>
        <dbReference type="EC" id="2.7.13.3"/>
    </reaction>
</comment>
<dbReference type="Gene3D" id="1.10.287.130">
    <property type="match status" value="1"/>
</dbReference>